<feature type="domain" description="AAA+ ATPase" evidence="7">
    <location>
        <begin position="265"/>
        <end position="419"/>
    </location>
</feature>
<dbReference type="Gene3D" id="2.40.50.140">
    <property type="entry name" value="Nucleic acid-binding proteins"/>
    <property type="match status" value="2"/>
</dbReference>
<dbReference type="Gene3D" id="1.10.8.60">
    <property type="match status" value="1"/>
</dbReference>
<keyword evidence="2 4" id="KW-0067">ATP-binding</keyword>
<dbReference type="InterPro" id="IPR041626">
    <property type="entry name" value="Prot_ATP_ID_OB_N"/>
</dbReference>
<keyword evidence="8" id="KW-0413">Isomerase</keyword>
<keyword evidence="1 4" id="KW-0547">Nucleotide-binding</keyword>
<dbReference type="InterPro" id="IPR022482">
    <property type="entry name" value="Proteasome_ATPase"/>
</dbReference>
<gene>
    <name evidence="4 8" type="primary">arc</name>
    <name evidence="8" type="ORF">K7862_23125</name>
</gene>
<feature type="coiled-coil region" evidence="4">
    <location>
        <begin position="53"/>
        <end position="94"/>
    </location>
</feature>
<feature type="binding site" evidence="4">
    <location>
        <begin position="276"/>
        <end position="281"/>
    </location>
    <ligand>
        <name>ATP</name>
        <dbReference type="ChEBI" id="CHEBI:30616"/>
    </ligand>
</feature>
<sequence>MAAHDDDINRGGRPARGSEDPMGQVAFLEQEIAVLRRKLADSPRHTRILEERIVELQTNLAGVSAQNERLANTLREARDQIVALKEEVDRLAQPPAGFGVFLQGNDDGTADIFTGGRKLRVNVSPSVELDELRRGQELMLNEALNVVEAMEFESIGDIVTLKEILEDGERALVIGHTDEERVVRLAEPLRQIPLRAGDALLLEPRSGYVYERVPKSEVEELVLEEVPDIDYRQIGGLGNQIEQIRDAVELPYLHAELFREYELRPPKGVLLYGPPGCGKTLIAKAVANSLAKKVAEVTGQPQGKSYFLNIKGPELLNKYVGETERQIRLVFQRAREKASEGTPVIVFFDEMESLFRTRGSGVSSDVENTIVPQLLAEIDGVEGLENVIVIGASNREDMIDPAILRPGRLDVKIKIERPDAEAAKDIFSKYLLDTLPLHSEDLAEHGGSTAATVDAMIQSVVERMYSETEENRFLEVTYANGDKEVLYFKDFNSGAMIQNIVDRAKKMAIKDFLDHSQRGMRVSHLLAACVDEFKENEDLPNTTNPDDWARISGKKGERIVFIRTLVTGKQGADTGRSIDTVANTGQYL</sequence>
<dbReference type="InterPro" id="IPR012340">
    <property type="entry name" value="NA-bd_OB-fold"/>
</dbReference>
<dbReference type="PANTHER" id="PTHR23077:SF144">
    <property type="entry name" value="PROTEASOME-ASSOCIATED ATPASE"/>
    <property type="match status" value="1"/>
</dbReference>
<dbReference type="RefSeq" id="WP_222965597.1">
    <property type="nucleotide sequence ID" value="NZ_JAINZZ010000032.1"/>
</dbReference>
<reference evidence="8 9" key="1">
    <citation type="submission" date="2021-08" db="EMBL/GenBank/DDBJ databases">
        <title>WGS of actinomycetes from Thailand.</title>
        <authorList>
            <person name="Thawai C."/>
        </authorList>
    </citation>
    <scope>NUCLEOTIDE SEQUENCE [LARGE SCALE GENOMIC DNA]</scope>
    <source>
        <strain evidence="8 9">PLK6-54</strain>
    </source>
</reference>
<dbReference type="HAMAP" id="MF_02112">
    <property type="entry name" value="ARC_ATPase"/>
    <property type="match status" value="1"/>
</dbReference>
<evidence type="ECO:0000259" key="7">
    <source>
        <dbReference type="SMART" id="SM00382"/>
    </source>
</evidence>
<dbReference type="InterPro" id="IPR003959">
    <property type="entry name" value="ATPase_AAA_core"/>
</dbReference>
<proteinExistence type="inferred from homology"/>
<dbReference type="Pfam" id="PF16450">
    <property type="entry name" value="Prot_ATP_ID_OB_C"/>
    <property type="match status" value="1"/>
</dbReference>
<dbReference type="Pfam" id="PF00004">
    <property type="entry name" value="AAA"/>
    <property type="match status" value="1"/>
</dbReference>
<dbReference type="InterPro" id="IPR003960">
    <property type="entry name" value="ATPase_AAA_CS"/>
</dbReference>
<dbReference type="PANTHER" id="PTHR23077">
    <property type="entry name" value="AAA-FAMILY ATPASE"/>
    <property type="match status" value="1"/>
</dbReference>
<dbReference type="Pfam" id="PF17758">
    <property type="entry name" value="Prot_ATP_ID_OB_N"/>
    <property type="match status" value="1"/>
</dbReference>
<dbReference type="Proteomes" id="UP000778578">
    <property type="component" value="Unassembled WGS sequence"/>
</dbReference>
<dbReference type="GO" id="GO:0000502">
    <property type="term" value="C:proteasome complex"/>
    <property type="evidence" value="ECO:0007669"/>
    <property type="project" value="UniProtKB-KW"/>
</dbReference>
<dbReference type="InterPro" id="IPR050168">
    <property type="entry name" value="AAA_ATPase_domain"/>
</dbReference>
<dbReference type="NCBIfam" id="TIGR03689">
    <property type="entry name" value="pup_AAA"/>
    <property type="match status" value="1"/>
</dbReference>
<dbReference type="SUPFAM" id="SSF52540">
    <property type="entry name" value="P-loop containing nucleoside triphosphate hydrolases"/>
    <property type="match status" value="1"/>
</dbReference>
<evidence type="ECO:0000256" key="6">
    <source>
        <dbReference type="SAM" id="MobiDB-lite"/>
    </source>
</evidence>
<accession>A0ABS7QCU5</accession>
<evidence type="ECO:0000313" key="8">
    <source>
        <dbReference type="EMBL" id="MBY8880504.1"/>
    </source>
</evidence>
<dbReference type="SMART" id="SM00382">
    <property type="entry name" value="AAA"/>
    <property type="match status" value="1"/>
</dbReference>
<dbReference type="PROSITE" id="PS00674">
    <property type="entry name" value="AAA"/>
    <property type="match status" value="1"/>
</dbReference>
<evidence type="ECO:0000313" key="9">
    <source>
        <dbReference type="Proteomes" id="UP000778578"/>
    </source>
</evidence>
<dbReference type="Gene3D" id="1.20.5.170">
    <property type="match status" value="1"/>
</dbReference>
<evidence type="ECO:0000256" key="2">
    <source>
        <dbReference type="ARBA" id="ARBA00022840"/>
    </source>
</evidence>
<evidence type="ECO:0000256" key="1">
    <source>
        <dbReference type="ARBA" id="ARBA00022741"/>
    </source>
</evidence>
<dbReference type="EMBL" id="JAINZZ010000032">
    <property type="protein sequence ID" value="MBY8880504.1"/>
    <property type="molecule type" value="Genomic_DNA"/>
</dbReference>
<evidence type="ECO:0000256" key="4">
    <source>
        <dbReference type="HAMAP-Rule" id="MF_02112"/>
    </source>
</evidence>
<feature type="region of interest" description="Disordered" evidence="6">
    <location>
        <begin position="1"/>
        <end position="23"/>
    </location>
</feature>
<keyword evidence="3 4" id="KW-0175">Coiled coil</keyword>
<dbReference type="Gene3D" id="3.40.50.300">
    <property type="entry name" value="P-loop containing nucleotide triphosphate hydrolases"/>
    <property type="match status" value="1"/>
</dbReference>
<comment type="similarity">
    <text evidence="4 5">Belongs to the AAA ATPase family.</text>
</comment>
<keyword evidence="8" id="KW-0647">Proteasome</keyword>
<dbReference type="GO" id="GO:0036402">
    <property type="term" value="F:proteasome-activating activity"/>
    <property type="evidence" value="ECO:0007669"/>
    <property type="project" value="UniProtKB-EC"/>
</dbReference>
<evidence type="ECO:0000256" key="5">
    <source>
        <dbReference type="RuleBase" id="RU003651"/>
    </source>
</evidence>
<keyword evidence="9" id="KW-1185">Reference proteome</keyword>
<feature type="compositionally biased region" description="Basic and acidic residues" evidence="6">
    <location>
        <begin position="1"/>
        <end position="10"/>
    </location>
</feature>
<dbReference type="InterPro" id="IPR032501">
    <property type="entry name" value="Prot_ATP_ID_OB_2nd"/>
</dbReference>
<name>A0ABS7QCU5_9ACTN</name>
<dbReference type="InterPro" id="IPR003593">
    <property type="entry name" value="AAA+_ATPase"/>
</dbReference>
<organism evidence="8 9">
    <name type="scientific">Actinacidiphila acidipaludis</name>
    <dbReference type="NCBI Taxonomy" id="2873382"/>
    <lineage>
        <taxon>Bacteria</taxon>
        <taxon>Bacillati</taxon>
        <taxon>Actinomycetota</taxon>
        <taxon>Actinomycetes</taxon>
        <taxon>Kitasatosporales</taxon>
        <taxon>Streptomycetaceae</taxon>
        <taxon>Actinacidiphila</taxon>
    </lineage>
</organism>
<evidence type="ECO:0000256" key="3">
    <source>
        <dbReference type="ARBA" id="ARBA00023054"/>
    </source>
</evidence>
<protein>
    <recommendedName>
        <fullName evidence="4">AAA ATPase forming ring-shaped complexes</fullName>
        <shortName evidence="4">ARC</shortName>
    </recommendedName>
</protein>
<comment type="caution">
    <text evidence="8">The sequence shown here is derived from an EMBL/GenBank/DDBJ whole genome shotgun (WGS) entry which is preliminary data.</text>
</comment>
<dbReference type="InterPro" id="IPR027417">
    <property type="entry name" value="P-loop_NTPase"/>
</dbReference>
<comment type="subunit">
    <text evidence="4">Homohexamer. Assembles into a hexameric ring structure.</text>
</comment>